<evidence type="ECO:0000259" key="2">
    <source>
        <dbReference type="PROSITE" id="PS51857"/>
    </source>
</evidence>
<dbReference type="GO" id="GO:0003676">
    <property type="term" value="F:nucleic acid binding"/>
    <property type="evidence" value="ECO:0007669"/>
    <property type="project" value="InterPro"/>
</dbReference>
<dbReference type="PANTHER" id="PTHR46565">
    <property type="entry name" value="COLD SHOCK DOMAIN PROTEIN 2"/>
    <property type="match status" value="1"/>
</dbReference>
<reference evidence="3 4" key="1">
    <citation type="journal article" date="2005" name="Arch. Microbiol.">
        <title>The genome sequence of an anaerobic aromatic-degrading denitrifying bacterium, strain EbN1.</title>
        <authorList>
            <person name="Rabus R."/>
            <person name="Kube M."/>
            <person name="Heider J."/>
            <person name="Beck A."/>
            <person name="Heitmann K."/>
            <person name="Widdel F."/>
            <person name="Reinhardt R."/>
        </authorList>
    </citation>
    <scope>NUCLEOTIDE SEQUENCE [LARGE SCALE GENOMIC DNA]</scope>
    <source>
        <strain evidence="3 4">EbN1</strain>
    </source>
</reference>
<dbReference type="InterPro" id="IPR002059">
    <property type="entry name" value="CSP_DNA-bd"/>
</dbReference>
<name>Q5P4M3_AROAE</name>
<dbReference type="eggNOG" id="COG1278">
    <property type="taxonomic scope" value="Bacteria"/>
</dbReference>
<dbReference type="CDD" id="cd04458">
    <property type="entry name" value="CSP_CDS"/>
    <property type="match status" value="1"/>
</dbReference>
<proteinExistence type="predicted"/>
<dbReference type="Pfam" id="PF05901">
    <property type="entry name" value="Excalibur"/>
    <property type="match status" value="1"/>
</dbReference>
<dbReference type="Proteomes" id="UP000006552">
    <property type="component" value="Chromosome"/>
</dbReference>
<dbReference type="EMBL" id="CR555306">
    <property type="protein sequence ID" value="CAI07739.1"/>
    <property type="molecule type" value="Genomic_DNA"/>
</dbReference>
<dbReference type="SMART" id="SM00357">
    <property type="entry name" value="CSP"/>
    <property type="match status" value="1"/>
</dbReference>
<organism evidence="3 4">
    <name type="scientific">Aromatoleum aromaticum (strain DSM 19018 / LMG 30748 / EbN1)</name>
    <name type="common">Azoarcus sp. (strain EbN1)</name>
    <dbReference type="NCBI Taxonomy" id="76114"/>
    <lineage>
        <taxon>Bacteria</taxon>
        <taxon>Pseudomonadati</taxon>
        <taxon>Pseudomonadota</taxon>
        <taxon>Betaproteobacteria</taxon>
        <taxon>Rhodocyclales</taxon>
        <taxon>Rhodocyclaceae</taxon>
        <taxon>Aromatoleum</taxon>
    </lineage>
</organism>
<dbReference type="STRING" id="76114.ebA2865"/>
<evidence type="ECO:0000256" key="1">
    <source>
        <dbReference type="RuleBase" id="RU000408"/>
    </source>
</evidence>
<dbReference type="Gene3D" id="2.40.50.140">
    <property type="entry name" value="Nucleic acid-binding proteins"/>
    <property type="match status" value="1"/>
</dbReference>
<comment type="subcellular location">
    <subcellularLocation>
        <location evidence="1">Cytoplasm</location>
    </subcellularLocation>
</comment>
<dbReference type="GO" id="GO:0005829">
    <property type="term" value="C:cytosol"/>
    <property type="evidence" value="ECO:0007669"/>
    <property type="project" value="UniProtKB-ARBA"/>
</dbReference>
<dbReference type="Pfam" id="PF00313">
    <property type="entry name" value="CSD"/>
    <property type="match status" value="1"/>
</dbReference>
<accession>Q5P4M3</accession>
<protein>
    <submittedName>
        <fullName evidence="3">Probable cold shock family protein</fullName>
    </submittedName>
</protein>
<evidence type="ECO:0000313" key="3">
    <source>
        <dbReference type="EMBL" id="CAI07739.1"/>
    </source>
</evidence>
<dbReference type="SUPFAM" id="SSF50249">
    <property type="entry name" value="Nucleic acid-binding proteins"/>
    <property type="match status" value="1"/>
</dbReference>
<feature type="domain" description="CSD" evidence="2">
    <location>
        <begin position="2"/>
        <end position="67"/>
    </location>
</feature>
<dbReference type="PROSITE" id="PS51857">
    <property type="entry name" value="CSD_2"/>
    <property type="match status" value="1"/>
</dbReference>
<dbReference type="InterPro" id="IPR011129">
    <property type="entry name" value="CSD"/>
</dbReference>
<dbReference type="HOGENOM" id="CLU_098919_0_1_4"/>
<dbReference type="OrthoDB" id="72963at2"/>
<dbReference type="KEGG" id="eba:ebA2865"/>
<dbReference type="PANTHER" id="PTHR46565:SF20">
    <property type="entry name" value="COLD SHOCK DOMAIN-CONTAINING PROTEIN 4"/>
    <property type="match status" value="1"/>
</dbReference>
<keyword evidence="4" id="KW-1185">Reference proteome</keyword>
<gene>
    <name evidence="3" type="primary">cspC</name>
    <name evidence="3" type="ORF">ebA2865</name>
</gene>
<dbReference type="InterPro" id="IPR012340">
    <property type="entry name" value="NA-bd_OB-fold"/>
</dbReference>
<dbReference type="InterPro" id="IPR008613">
    <property type="entry name" value="Excalibur_Ca-bd_domain"/>
</dbReference>
<dbReference type="RefSeq" id="WP_011237453.1">
    <property type="nucleotide sequence ID" value="NC_006513.1"/>
</dbReference>
<sequence>MRIEGTLGKWNDDRGFGFIVPKDGGPEVFVHVSAFPRDGRRPQIGEPLSFEIELDKDRKKRAVGVSRPGRPKLAPVRRHALDRKRAKRSPIASIAKLLVFGALLAYGYAEIYPRFTKSQAAVDIPQESVQRVVESAESKFRCDGRTHCSQMTSCSEATSFLKNCPGVMMDGNNDGMPCEQQWCTGMFTR</sequence>
<dbReference type="InterPro" id="IPR019844">
    <property type="entry name" value="CSD_CS"/>
</dbReference>
<dbReference type="PROSITE" id="PS00352">
    <property type="entry name" value="CSD_1"/>
    <property type="match status" value="1"/>
</dbReference>
<evidence type="ECO:0000313" key="4">
    <source>
        <dbReference type="Proteomes" id="UP000006552"/>
    </source>
</evidence>
<dbReference type="AlphaFoldDB" id="Q5P4M3"/>